<name>A0AAP0S949_LIQFO</name>
<keyword evidence="3" id="KW-1185">Reference proteome</keyword>
<feature type="compositionally biased region" description="Polar residues" evidence="1">
    <location>
        <begin position="25"/>
        <end position="43"/>
    </location>
</feature>
<proteinExistence type="predicted"/>
<evidence type="ECO:0000256" key="1">
    <source>
        <dbReference type="SAM" id="MobiDB-lite"/>
    </source>
</evidence>
<sequence length="355" mass="39065">MKTEQELQGAAEIQSSTEVSHEPHSGQQNTADAPVTDSISSSKNEGRKVSHEEIELVQNLIERCLQLYMDRDEVVKTLLNRARIEPGFTTLVWQKLEEENADFFKAYYIRLNLKQQIIMFNQLLEQQYYLMNHQVPPKVPLPPIQNGIHHMPVNNLPMGYPVMRQPPIPATGQPQIDSMHCNMSTCHVVNGIPAPGNFHPIRMSSRNATVMDGSAADSVPHNTTTVVKSEMAFSPASVASNGHFPFTQSKISGLSVDASALDSTFTSDMTSSEGFQLGLDNGTGMKESLSLGSIPWNLSLSDLTVDLPNFEDLGMVENYSGSEILLDSPEHNDIVGEFFVDSVPGTGSQSDEEKS</sequence>
<feature type="region of interest" description="Disordered" evidence="1">
    <location>
        <begin position="1"/>
        <end position="50"/>
    </location>
</feature>
<dbReference type="InterPro" id="IPR006476">
    <property type="entry name" value="CHP01589_pln"/>
</dbReference>
<organism evidence="2 3">
    <name type="scientific">Liquidambar formosana</name>
    <name type="common">Formosan gum</name>
    <dbReference type="NCBI Taxonomy" id="63359"/>
    <lineage>
        <taxon>Eukaryota</taxon>
        <taxon>Viridiplantae</taxon>
        <taxon>Streptophyta</taxon>
        <taxon>Embryophyta</taxon>
        <taxon>Tracheophyta</taxon>
        <taxon>Spermatophyta</taxon>
        <taxon>Magnoliopsida</taxon>
        <taxon>eudicotyledons</taxon>
        <taxon>Gunneridae</taxon>
        <taxon>Pentapetalae</taxon>
        <taxon>Saxifragales</taxon>
        <taxon>Altingiaceae</taxon>
        <taxon>Liquidambar</taxon>
    </lineage>
</organism>
<dbReference type="EMBL" id="JBBPBK010000001">
    <property type="protein sequence ID" value="KAK9293040.1"/>
    <property type="molecule type" value="Genomic_DNA"/>
</dbReference>
<evidence type="ECO:0000313" key="3">
    <source>
        <dbReference type="Proteomes" id="UP001415857"/>
    </source>
</evidence>
<dbReference type="AlphaFoldDB" id="A0AAP0S949"/>
<evidence type="ECO:0008006" key="4">
    <source>
        <dbReference type="Google" id="ProtNLM"/>
    </source>
</evidence>
<comment type="caution">
    <text evidence="2">The sequence shown here is derived from an EMBL/GenBank/DDBJ whole genome shotgun (WGS) entry which is preliminary data.</text>
</comment>
<dbReference type="NCBIfam" id="TIGR01589">
    <property type="entry name" value="A_thal_3526"/>
    <property type="match status" value="1"/>
</dbReference>
<dbReference type="Proteomes" id="UP001415857">
    <property type="component" value="Unassembled WGS sequence"/>
</dbReference>
<protein>
    <recommendedName>
        <fullName evidence="4">Angiotensin-converting enzyme 2</fullName>
    </recommendedName>
</protein>
<gene>
    <name evidence="2" type="ORF">L1049_021024</name>
</gene>
<dbReference type="PANTHER" id="PTHR31871:SF47">
    <property type="entry name" value="ANGIOTENSIN-CONVERTING ENZYME 2"/>
    <property type="match status" value="1"/>
</dbReference>
<reference evidence="2 3" key="1">
    <citation type="journal article" date="2024" name="Plant J.">
        <title>Genome sequences and population genomics reveal climatic adaptation and genomic divergence between two closely related sweetgum species.</title>
        <authorList>
            <person name="Xu W.Q."/>
            <person name="Ren C.Q."/>
            <person name="Zhang X.Y."/>
            <person name="Comes H.P."/>
            <person name="Liu X.H."/>
            <person name="Li Y.G."/>
            <person name="Kettle C.J."/>
            <person name="Jalonen R."/>
            <person name="Gaisberger H."/>
            <person name="Ma Y.Z."/>
            <person name="Qiu Y.X."/>
        </authorList>
    </citation>
    <scope>NUCLEOTIDE SEQUENCE [LARGE SCALE GENOMIC DNA]</scope>
    <source>
        <strain evidence="2">Hangzhou</strain>
    </source>
</reference>
<accession>A0AAP0S949</accession>
<evidence type="ECO:0000313" key="2">
    <source>
        <dbReference type="EMBL" id="KAK9293040.1"/>
    </source>
</evidence>
<dbReference type="PANTHER" id="PTHR31871">
    <property type="entry name" value="OS02G0137100 PROTEIN"/>
    <property type="match status" value="1"/>
</dbReference>
<dbReference type="Pfam" id="PF09713">
    <property type="entry name" value="A_thal_3526"/>
    <property type="match status" value="1"/>
</dbReference>